<organism evidence="3 4">
    <name type="scientific">Rubellicoccus peritrichatus</name>
    <dbReference type="NCBI Taxonomy" id="3080537"/>
    <lineage>
        <taxon>Bacteria</taxon>
        <taxon>Pseudomonadati</taxon>
        <taxon>Verrucomicrobiota</taxon>
        <taxon>Opitutia</taxon>
        <taxon>Puniceicoccales</taxon>
        <taxon>Cerasicoccaceae</taxon>
        <taxon>Rubellicoccus</taxon>
    </lineage>
</organism>
<keyword evidence="4" id="KW-1185">Reference proteome</keyword>
<keyword evidence="2" id="KW-0732">Signal</keyword>
<feature type="compositionally biased region" description="Low complexity" evidence="1">
    <location>
        <begin position="543"/>
        <end position="560"/>
    </location>
</feature>
<feature type="signal peptide" evidence="2">
    <location>
        <begin position="1"/>
        <end position="23"/>
    </location>
</feature>
<sequence>MRLKTISFTCLLLAGLGQLTGIATEVPANLVGVAKFPSPKVFTDKVMSVARVIQPGQQTEMLPLFLLGGFGYPNYPGISETDNVSVFFLDSGSVQPSIVILGKVGEESPLRQTLQTMQWAMEDRDGWLLLSQDPKAFKLIENLDALVAINAEKADFDVTARFYLGKENVKQWAWQFKQMIAEAYTPTSDDESKPLEIAKQQRFVDLAAQMAENLNWFEIGIDLSAETITIGSGAEAIANTPEGILFSSSAGGDIPVGKLISSDGMMSYQSAISVDAIMAYNDVLVERASKMTGEKGKAWLVEYAKMMKDYAKMSDGTSAGRMGFSEDLPEVAAVYGGKFTNKAVLDMSSIAYNKLAPELFENVSLFKDLGMDYTFTLNKEAGKVGDIRVYSLTTVIKMDPEDPTVPGVVPEMTEQEQVSYFAVVNEMLISTASMSEMKKLVANVQAGEPVAKNVASQFKAEKGAAFQYVINMADYASFGLDAAAEASPEMKEWADAMNKLKEANLAPATGAITVGDNRLKSSLSLSVPSIAKVAQVVQEIQAKQAMEQMKQQQEQEATEQPASSEPM</sequence>
<reference evidence="3 4" key="1">
    <citation type="submission" date="2023-10" db="EMBL/GenBank/DDBJ databases">
        <title>Rubellicoccus peritrichatus gen. nov., sp. nov., isolated from an algae of coral reef tank.</title>
        <authorList>
            <person name="Luo J."/>
        </authorList>
    </citation>
    <scope>NUCLEOTIDE SEQUENCE [LARGE SCALE GENOMIC DNA]</scope>
    <source>
        <strain evidence="3 4">CR14</strain>
    </source>
</reference>
<feature type="chain" id="PRO_5043043456" description="DUF4836 family protein" evidence="2">
    <location>
        <begin position="24"/>
        <end position="567"/>
    </location>
</feature>
<protein>
    <recommendedName>
        <fullName evidence="5">DUF4836 family protein</fullName>
    </recommendedName>
</protein>
<dbReference type="AlphaFoldDB" id="A0AAQ3L9Q0"/>
<accession>A0AAQ3L9Q0</accession>
<evidence type="ECO:0000256" key="2">
    <source>
        <dbReference type="SAM" id="SignalP"/>
    </source>
</evidence>
<dbReference type="KEGG" id="puo:RZN69_12560"/>
<proteinExistence type="predicted"/>
<name>A0AAQ3L9Q0_9BACT</name>
<evidence type="ECO:0000313" key="4">
    <source>
        <dbReference type="Proteomes" id="UP001304300"/>
    </source>
</evidence>
<dbReference type="EMBL" id="CP136920">
    <property type="protein sequence ID" value="WOO39448.1"/>
    <property type="molecule type" value="Genomic_DNA"/>
</dbReference>
<gene>
    <name evidence="3" type="ORF">RZN69_12560</name>
</gene>
<evidence type="ECO:0008006" key="5">
    <source>
        <dbReference type="Google" id="ProtNLM"/>
    </source>
</evidence>
<feature type="region of interest" description="Disordered" evidence="1">
    <location>
        <begin position="543"/>
        <end position="567"/>
    </location>
</feature>
<evidence type="ECO:0000256" key="1">
    <source>
        <dbReference type="SAM" id="MobiDB-lite"/>
    </source>
</evidence>
<dbReference type="Proteomes" id="UP001304300">
    <property type="component" value="Chromosome"/>
</dbReference>
<evidence type="ECO:0000313" key="3">
    <source>
        <dbReference type="EMBL" id="WOO39448.1"/>
    </source>
</evidence>
<dbReference type="RefSeq" id="WP_317831344.1">
    <property type="nucleotide sequence ID" value="NZ_CP136920.1"/>
</dbReference>